<dbReference type="Proteomes" id="UP000675881">
    <property type="component" value="Chromosome 6"/>
</dbReference>
<feature type="region of interest" description="Disordered" evidence="1">
    <location>
        <begin position="700"/>
        <end position="733"/>
    </location>
</feature>
<feature type="region of interest" description="Disordered" evidence="1">
    <location>
        <begin position="483"/>
        <end position="503"/>
    </location>
</feature>
<feature type="region of interest" description="Disordered" evidence="1">
    <location>
        <begin position="910"/>
        <end position="933"/>
    </location>
</feature>
<feature type="region of interest" description="Disordered" evidence="1">
    <location>
        <begin position="621"/>
        <end position="653"/>
    </location>
</feature>
<proteinExistence type="predicted"/>
<gene>
    <name evidence="2" type="ORF">LSAA_11829</name>
</gene>
<sequence>MQGSLPDILAEIGSLDGDLNSNVSIDIPILHYSFDCESINSNDPLIKNRELCLTPASNLYKLINVTVGDIRSFDNSSEASDIDQSNTGITTHSIELNNSFISGNDEEYSTNVPNTSKSLEGLKYELEVEKSLIKENEHNQIVTPSKGPKNLKANNHLDIDETVEKVDNTINKEIQTSFSNNLYENVHSSQGQEAKEDEIIEKEELLKDDKNGNKIEILRPLDNNNDMQSNVERYTTNGSQIDLNLTQTESPSKVMTNKSYLNFSTNIDTDNASSNHESEYQNNKSKMHDQIDIDEESEEFIKTSDSCGRNNNLEYLNRDGIMEYLNRDGIMESLINDSDELHHKITLIRSEYDDIQSRDSISNESESERNKKKIKIPFTIIQSTDEQYFANKDKPIDTEKLTENEQVDVTVVEVRKESKEDDEKSSLNNQSQYIRQIAKQKNKKDDLSSKEARFLQLEQEDISFTKRNIRDVQKKKSELEIDKSNKEHSTHVTMGNNDSSEASSKLIKIETSHLEESGSEVYMDNDNRQNKTDFAKNYQENSKIRNHTNGTFGNKTEKDNITTTSNNEVGIVSSQNIESIENDRDLEEMNNNPIDQQNVYETISSESTEKEVEIPAGNQISGYVDESNDQCLNSSTSQFSLSHENVEDSSHAQSVSVDHGFIVNDTQASISHSRKRSQWYKREPIYGKSDTQYMLFKHDSNEPIDNEDDQSNEKCTISEESKEAQTSDDEEAFDFDSGENVENILPGIIRSHFETETYDNEVINQRISVLYDINETNNDDASINEFDSIFDYDDKQDEENEHLDKSYEESTSEFLPARGNLTETSTFQLEVQTGDIESSTEKYSSGSPETIWNDQNDLLASLNETATNVFEEGYKETEEMTVINESIEIPVDCLSSESSGQYGFQLLNPLSRNNSTSDVILDSPSEYTSESEK</sequence>
<feature type="region of interest" description="Disordered" evidence="1">
    <location>
        <begin position="267"/>
        <end position="289"/>
    </location>
</feature>
<feature type="compositionally biased region" description="Basic and acidic residues" evidence="1">
    <location>
        <begin position="716"/>
        <end position="725"/>
    </location>
</feature>
<keyword evidence="3" id="KW-1185">Reference proteome</keyword>
<reference evidence="2" key="1">
    <citation type="submission" date="2021-02" db="EMBL/GenBank/DDBJ databases">
        <authorList>
            <person name="Bekaert M."/>
        </authorList>
    </citation>
    <scope>NUCLEOTIDE SEQUENCE</scope>
    <source>
        <strain evidence="2">IoA-00</strain>
    </source>
</reference>
<feature type="compositionally biased region" description="Polar residues" evidence="1">
    <location>
        <begin position="491"/>
        <end position="503"/>
    </location>
</feature>
<name>A0A7R8HAF4_LEPSM</name>
<feature type="compositionally biased region" description="Polar residues" evidence="1">
    <location>
        <begin position="629"/>
        <end position="643"/>
    </location>
</feature>
<accession>A0A7R8HAF4</accession>
<protein>
    <submittedName>
        <fullName evidence="2">(salmon louse) hypothetical protein</fullName>
    </submittedName>
</protein>
<dbReference type="AlphaFoldDB" id="A0A7R8HAF4"/>
<organism evidence="2 3">
    <name type="scientific">Lepeophtheirus salmonis</name>
    <name type="common">Salmon louse</name>
    <name type="synonym">Caligus salmonis</name>
    <dbReference type="NCBI Taxonomy" id="72036"/>
    <lineage>
        <taxon>Eukaryota</taxon>
        <taxon>Metazoa</taxon>
        <taxon>Ecdysozoa</taxon>
        <taxon>Arthropoda</taxon>
        <taxon>Crustacea</taxon>
        <taxon>Multicrustacea</taxon>
        <taxon>Hexanauplia</taxon>
        <taxon>Copepoda</taxon>
        <taxon>Siphonostomatoida</taxon>
        <taxon>Caligidae</taxon>
        <taxon>Lepeophtheirus</taxon>
    </lineage>
</organism>
<dbReference type="EMBL" id="HG994585">
    <property type="protein sequence ID" value="CAF2970902.1"/>
    <property type="molecule type" value="Genomic_DNA"/>
</dbReference>
<evidence type="ECO:0000313" key="2">
    <source>
        <dbReference type="EMBL" id="CAF2970902.1"/>
    </source>
</evidence>
<evidence type="ECO:0000256" key="1">
    <source>
        <dbReference type="SAM" id="MobiDB-lite"/>
    </source>
</evidence>
<feature type="compositionally biased region" description="Polar residues" evidence="1">
    <location>
        <begin position="267"/>
        <end position="284"/>
    </location>
</feature>
<evidence type="ECO:0000313" key="3">
    <source>
        <dbReference type="Proteomes" id="UP000675881"/>
    </source>
</evidence>